<dbReference type="AlphaFoldDB" id="A0A2R5GGI0"/>
<dbReference type="PROSITE" id="PS01120">
    <property type="entry name" value="UREASE_1"/>
    <property type="match status" value="1"/>
</dbReference>
<dbReference type="Proteomes" id="UP000241890">
    <property type="component" value="Unassembled WGS sequence"/>
</dbReference>
<evidence type="ECO:0000256" key="4">
    <source>
        <dbReference type="ARBA" id="ARBA00022723"/>
    </source>
</evidence>
<comment type="cofactor">
    <cofactor evidence="8">
        <name>Ni cation</name>
        <dbReference type="ChEBI" id="CHEBI:25516"/>
    </cofactor>
    <text evidence="8">Binds 2 nickel ions per subunit.</text>
</comment>
<dbReference type="SUPFAM" id="SSF51278">
    <property type="entry name" value="Urease, beta-subunit"/>
    <property type="match status" value="1"/>
</dbReference>
<dbReference type="NCBIfam" id="TIGR00192">
    <property type="entry name" value="urease_beta"/>
    <property type="match status" value="1"/>
</dbReference>
<evidence type="ECO:0000259" key="12">
    <source>
        <dbReference type="PROSITE" id="PS51368"/>
    </source>
</evidence>
<dbReference type="EC" id="3.5.1.5" evidence="2 6"/>
<dbReference type="InterPro" id="IPR011059">
    <property type="entry name" value="Metal-dep_hydrolase_composite"/>
</dbReference>
<dbReference type="PIRSF" id="PIRSF001222">
    <property type="entry name" value="Urease"/>
    <property type="match status" value="1"/>
</dbReference>
<dbReference type="Pfam" id="PF00547">
    <property type="entry name" value="Urease_gamma"/>
    <property type="match status" value="1"/>
</dbReference>
<comment type="caution">
    <text evidence="13">The sequence shown here is derived from an EMBL/GenBank/DDBJ whole genome shotgun (WGS) entry which is preliminary data.</text>
</comment>
<protein>
    <recommendedName>
        <fullName evidence="2 6">Urease</fullName>
        <ecNumber evidence="2 6">3.5.1.5</ecNumber>
    </recommendedName>
    <alternativeName>
        <fullName evidence="6">Urea amidohydrolase</fullName>
    </alternativeName>
</protein>
<dbReference type="InterPro" id="IPR005848">
    <property type="entry name" value="Urease_asu"/>
</dbReference>
<dbReference type="Pfam" id="PF00699">
    <property type="entry name" value="Urease_beta"/>
    <property type="match status" value="1"/>
</dbReference>
<dbReference type="InterPro" id="IPR002019">
    <property type="entry name" value="Urease_beta-like"/>
</dbReference>
<gene>
    <name evidence="13" type="ORF">FCC1311_056702</name>
</gene>
<keyword evidence="5 6" id="KW-0378">Hydrolase</keyword>
<dbReference type="Pfam" id="PF00449">
    <property type="entry name" value="Urease_alpha"/>
    <property type="match status" value="1"/>
</dbReference>
<dbReference type="InterPro" id="IPR006680">
    <property type="entry name" value="Amidohydro-rel"/>
</dbReference>
<feature type="active site" description="Proton donor" evidence="9 10">
    <location>
        <position position="606"/>
    </location>
</feature>
<name>A0A2R5GGI0_9STRA</name>
<dbReference type="InterPro" id="IPR008221">
    <property type="entry name" value="Urease"/>
</dbReference>
<keyword evidence="3 6" id="KW-0533">Nickel</keyword>
<dbReference type="Pfam" id="PF01979">
    <property type="entry name" value="Amidohydro_1"/>
    <property type="match status" value="1"/>
</dbReference>
<evidence type="ECO:0000256" key="1">
    <source>
        <dbReference type="ARBA" id="ARBA00004897"/>
    </source>
</evidence>
<feature type="binding site" description="via carbamate group" evidence="8">
    <location>
        <position position="503"/>
    </location>
    <ligand>
        <name>Ni(2+)</name>
        <dbReference type="ChEBI" id="CHEBI:49786"/>
        <label>1</label>
    </ligand>
</feature>
<feature type="binding site" evidence="8">
    <location>
        <position position="532"/>
    </location>
    <ligand>
        <name>Ni(2+)</name>
        <dbReference type="ChEBI" id="CHEBI:49786"/>
        <label>2</label>
    </ligand>
</feature>
<dbReference type="PROSITE" id="PS51368">
    <property type="entry name" value="UREASE_3"/>
    <property type="match status" value="1"/>
</dbReference>
<feature type="binding site" description="via carbamate group" evidence="8">
    <location>
        <position position="503"/>
    </location>
    <ligand>
        <name>Ni(2+)</name>
        <dbReference type="ChEBI" id="CHEBI:49786"/>
        <label>2</label>
    </ligand>
</feature>
<evidence type="ECO:0000256" key="5">
    <source>
        <dbReference type="ARBA" id="ARBA00022801"/>
    </source>
</evidence>
<comment type="pathway">
    <text evidence="1 6">Nitrogen metabolism; urea degradation; CO(2) and NH(3) from urea (urease route): step 1/1.</text>
</comment>
<dbReference type="NCBIfam" id="NF009671">
    <property type="entry name" value="PRK13192.1"/>
    <property type="match status" value="1"/>
</dbReference>
<dbReference type="CDD" id="cd00407">
    <property type="entry name" value="Urease_beta"/>
    <property type="match status" value="1"/>
</dbReference>
<reference evidence="13 14" key="1">
    <citation type="submission" date="2017-12" db="EMBL/GenBank/DDBJ databases">
        <title>Sequencing, de novo assembly and annotation of complete genome of a new Thraustochytrid species, strain FCC1311.</title>
        <authorList>
            <person name="Sedici K."/>
            <person name="Godart F."/>
            <person name="Aiese Cigliano R."/>
            <person name="Sanseverino W."/>
            <person name="Barakat M."/>
            <person name="Ortet P."/>
            <person name="Marechal E."/>
            <person name="Cagnac O."/>
            <person name="Amato A."/>
        </authorList>
    </citation>
    <scope>NUCLEOTIDE SEQUENCE [LARGE SCALE GENOMIC DNA]</scope>
</reference>
<feature type="binding site" evidence="8">
    <location>
        <position position="420"/>
    </location>
    <ligand>
        <name>Ni(2+)</name>
        <dbReference type="ChEBI" id="CHEBI:49786"/>
        <label>1</label>
    </ligand>
</feature>
<dbReference type="InterPro" id="IPR036463">
    <property type="entry name" value="Urease_gamma_sf"/>
</dbReference>
<evidence type="ECO:0000256" key="7">
    <source>
        <dbReference type="PIRSR" id="PIRSR001222-50"/>
    </source>
</evidence>
<evidence type="ECO:0000256" key="6">
    <source>
        <dbReference type="PIRNR" id="PIRNR001222"/>
    </source>
</evidence>
<dbReference type="GO" id="GO:0035550">
    <property type="term" value="C:urease complex"/>
    <property type="evidence" value="ECO:0007669"/>
    <property type="project" value="InterPro"/>
</dbReference>
<dbReference type="CDD" id="cd00375">
    <property type="entry name" value="Urease_alpha"/>
    <property type="match status" value="1"/>
</dbReference>
<accession>A0A2R5GGI0</accession>
<dbReference type="NCBIfam" id="TIGR00193">
    <property type="entry name" value="urease_gam"/>
    <property type="match status" value="1"/>
</dbReference>
<evidence type="ECO:0000256" key="10">
    <source>
        <dbReference type="PROSITE-ProRule" id="PRU00700"/>
    </source>
</evidence>
<dbReference type="GO" id="GO:0043419">
    <property type="term" value="P:urea catabolic process"/>
    <property type="evidence" value="ECO:0007669"/>
    <property type="project" value="UniProtKB-UniPathway"/>
</dbReference>
<dbReference type="InterPro" id="IPR017951">
    <property type="entry name" value="Urease_asu_c"/>
</dbReference>
<dbReference type="GO" id="GO:0009039">
    <property type="term" value="F:urease activity"/>
    <property type="evidence" value="ECO:0007669"/>
    <property type="project" value="UniProtKB-EC"/>
</dbReference>
<evidence type="ECO:0000256" key="11">
    <source>
        <dbReference type="SAM" id="MobiDB-lite"/>
    </source>
</evidence>
<feature type="binding site" evidence="8">
    <location>
        <position position="558"/>
    </location>
    <ligand>
        <name>Ni(2+)</name>
        <dbReference type="ChEBI" id="CHEBI:49786"/>
        <label>2</label>
    </ligand>
</feature>
<evidence type="ECO:0000256" key="8">
    <source>
        <dbReference type="PIRSR" id="PIRSR001222-51"/>
    </source>
</evidence>
<dbReference type="GO" id="GO:0016151">
    <property type="term" value="F:nickel cation binding"/>
    <property type="evidence" value="ECO:0007669"/>
    <property type="project" value="InterPro"/>
</dbReference>
<dbReference type="Gene3D" id="2.10.150.10">
    <property type="entry name" value="Urease, beta subunit"/>
    <property type="match status" value="1"/>
</dbReference>
<dbReference type="InterPro" id="IPR036461">
    <property type="entry name" value="Urease_betasu_sf"/>
</dbReference>
<dbReference type="Gene3D" id="2.30.40.10">
    <property type="entry name" value="Urease, subunit C, domain 1"/>
    <property type="match status" value="1"/>
</dbReference>
<evidence type="ECO:0000256" key="3">
    <source>
        <dbReference type="ARBA" id="ARBA00022596"/>
    </source>
</evidence>
<dbReference type="CDD" id="cd00390">
    <property type="entry name" value="Urease_gamma"/>
    <property type="match status" value="1"/>
</dbReference>
<feature type="modified residue" description="N6-carboxylysine" evidence="7">
    <location>
        <position position="503"/>
    </location>
</feature>
<dbReference type="InterPro" id="IPR029754">
    <property type="entry name" value="Urease_Ni-bd"/>
</dbReference>
<dbReference type="Gene3D" id="3.30.280.10">
    <property type="entry name" value="Urease, gamma-like subunit"/>
    <property type="match status" value="1"/>
</dbReference>
<dbReference type="PRINTS" id="PR01752">
    <property type="entry name" value="UREASE"/>
</dbReference>
<dbReference type="NCBIfam" id="NF009686">
    <property type="entry name" value="PRK13207.1"/>
    <property type="match status" value="1"/>
</dbReference>
<dbReference type="InterPro" id="IPR050069">
    <property type="entry name" value="Urease_subunit"/>
</dbReference>
<comment type="catalytic activity">
    <reaction evidence="6">
        <text>urea + 2 H2O + H(+) = hydrogencarbonate + 2 NH4(+)</text>
        <dbReference type="Rhea" id="RHEA:20557"/>
        <dbReference type="ChEBI" id="CHEBI:15377"/>
        <dbReference type="ChEBI" id="CHEBI:15378"/>
        <dbReference type="ChEBI" id="CHEBI:16199"/>
        <dbReference type="ChEBI" id="CHEBI:17544"/>
        <dbReference type="ChEBI" id="CHEBI:28938"/>
        <dbReference type="EC" id="3.5.1.5"/>
    </reaction>
</comment>
<proteinExistence type="inferred from homology"/>
<feature type="region of interest" description="Disordered" evidence="11">
    <location>
        <begin position="252"/>
        <end position="281"/>
    </location>
</feature>
<dbReference type="InterPro" id="IPR032466">
    <property type="entry name" value="Metal_Hydrolase"/>
</dbReference>
<feature type="domain" description="Urease" evidence="12">
    <location>
        <begin position="415"/>
        <end position="854"/>
    </location>
</feature>
<feature type="binding site" evidence="8">
    <location>
        <position position="422"/>
    </location>
    <ligand>
        <name>Ni(2+)</name>
        <dbReference type="ChEBI" id="CHEBI:49786"/>
        <label>1</label>
    </ligand>
</feature>
<dbReference type="OrthoDB" id="1708534at2759"/>
<evidence type="ECO:0000256" key="9">
    <source>
        <dbReference type="PIRSR" id="PIRSR611612-52"/>
    </source>
</evidence>
<dbReference type="PANTHER" id="PTHR33569:SF1">
    <property type="entry name" value="UREASE"/>
    <property type="match status" value="1"/>
</dbReference>
<dbReference type="EMBL" id="BEYU01000058">
    <property type="protein sequence ID" value="GBG29449.1"/>
    <property type="molecule type" value="Genomic_DNA"/>
</dbReference>
<feature type="binding site" evidence="10">
    <location>
        <position position="505"/>
    </location>
    <ligand>
        <name>substrate</name>
    </ligand>
</feature>
<dbReference type="InParanoid" id="A0A2R5GGI0"/>
<dbReference type="UniPathway" id="UPA00258">
    <property type="reaction ID" value="UER00370"/>
</dbReference>
<feature type="binding site" evidence="8">
    <location>
        <position position="646"/>
    </location>
    <ligand>
        <name>Ni(2+)</name>
        <dbReference type="ChEBI" id="CHEBI:49786"/>
        <label>1</label>
    </ligand>
</feature>
<dbReference type="Gene3D" id="3.20.20.140">
    <property type="entry name" value="Metal-dependent hydrolases"/>
    <property type="match status" value="1"/>
</dbReference>
<dbReference type="HAMAP" id="MF_01953">
    <property type="entry name" value="Urease_alpha"/>
    <property type="match status" value="1"/>
</dbReference>
<dbReference type="InterPro" id="IPR002026">
    <property type="entry name" value="Urease_gamma/gamma-beta_su"/>
</dbReference>
<dbReference type="SUPFAM" id="SSF51338">
    <property type="entry name" value="Composite domain of metallo-dependent hydrolases"/>
    <property type="match status" value="2"/>
</dbReference>
<comment type="PTM">
    <text evidence="7">Carbamylation allows a single lysine to coordinate two nickel ions.</text>
</comment>
<evidence type="ECO:0000313" key="14">
    <source>
        <dbReference type="Proteomes" id="UP000241890"/>
    </source>
</evidence>
<dbReference type="SUPFAM" id="SSF51556">
    <property type="entry name" value="Metallo-dependent hydrolases"/>
    <property type="match status" value="1"/>
</dbReference>
<keyword evidence="14" id="KW-1185">Reference proteome</keyword>
<evidence type="ECO:0000313" key="13">
    <source>
        <dbReference type="EMBL" id="GBG29449.1"/>
    </source>
</evidence>
<keyword evidence="4 6" id="KW-0479">Metal-binding</keyword>
<organism evidence="13 14">
    <name type="scientific">Hondaea fermentalgiana</name>
    <dbReference type="NCBI Taxonomy" id="2315210"/>
    <lineage>
        <taxon>Eukaryota</taxon>
        <taxon>Sar</taxon>
        <taxon>Stramenopiles</taxon>
        <taxon>Bigyra</taxon>
        <taxon>Labyrinthulomycetes</taxon>
        <taxon>Thraustochytrida</taxon>
        <taxon>Thraustochytriidae</taxon>
        <taxon>Hondaea</taxon>
    </lineage>
</organism>
<evidence type="ECO:0000256" key="2">
    <source>
        <dbReference type="ARBA" id="ARBA00012934"/>
    </source>
</evidence>
<sequence length="854" mass="91431">MMLNPREEGKLLLRQAGSLAQSRLARGTLLNHPETVALIAMQVAEFARDGKSVAELMDLGRKILGRRQVAPGVEHIINMVQVEATFPDGTKLVTVDKPIVQLDGDLSLAFHGCPFPAPDLDIFKGKREDTSDIPGEVVPGSEDPLEINAGRDKVTIEVKNLGDRPIQVGSHYHFSETNRQLEFDRVAAVGYRLDILSGTAVRFEPGESQTVRLCRIGGNMRAFGGNNLIDGDTQGAALEEARARVAKRVAEQGFAHKEGGASEPSNKRRKTEDGAEAADDGGKTLVSRKQYAGLYGPTTGDKVRLGNTDLWIKVEKDYTTYGDEAVFGGGKVLREGMGMAVGPQDEGTVLDTVITNALIVDYTGIYKADVGLRGTQIVGIGKSGNPDTMDNVTPGMTVGLHTEAIAGEGFILTAGGIDAHVHYICPQLADDALMSGLTTMVGGGTGPATGTKATTCTPSADSVEMMIKATDSTCLNFGFYGKGNTSKPDGLQEILDAGAVGFKLHEDWGTTPAAIDAALTRLEEADVSVCVHTDTCNEAGSCEDTVKAQGERPLAYFHVEGAGGGHAPDIISVCGNKYALPSSTNPTRPFTGNTVDEHVDMLMICHHLNKNSRNDVAFAESRIRAETIAAEDILHDMGAISSMTSDSQAMGRQGEVITRTWQTADKMKKQRGALKEDEGTDADNFRVRRYIAKYTINPAISHGFGHLVGSVEVGKMADLVLWRPAFFGIKPELVIKGGAIAAAEMGDANASIPTCEPVCMRPMFASFGKAVGDRCICFVSKAAMAKDVKTKYGLSKRVEGVKNCRNIDKTHMKLNDALPKLKVDSEKYHVTVGDETLTCEPATKLSLAQSYMLF</sequence>
<dbReference type="SUPFAM" id="SSF54111">
    <property type="entry name" value="Urease, gamma-subunit"/>
    <property type="match status" value="1"/>
</dbReference>
<dbReference type="NCBIfam" id="TIGR01792">
    <property type="entry name" value="urease_alph"/>
    <property type="match status" value="1"/>
</dbReference>
<dbReference type="InterPro" id="IPR011612">
    <property type="entry name" value="Urease_alpha_N_dom"/>
</dbReference>
<dbReference type="PANTHER" id="PTHR33569">
    <property type="entry name" value="UREASE"/>
    <property type="match status" value="1"/>
</dbReference>